<reference evidence="2 3" key="1">
    <citation type="submission" date="2017-03" db="EMBL/GenBank/DDBJ databases">
        <title>WGS assembly of Porphyra umbilicalis.</title>
        <authorList>
            <person name="Brawley S.H."/>
            <person name="Blouin N.A."/>
            <person name="Ficko-Blean E."/>
            <person name="Wheeler G.L."/>
            <person name="Lohr M."/>
            <person name="Goodson H.V."/>
            <person name="Jenkins J.W."/>
            <person name="Blaby-Haas C.E."/>
            <person name="Helliwell K.E."/>
            <person name="Chan C."/>
            <person name="Marriage T."/>
            <person name="Bhattacharya D."/>
            <person name="Klein A.S."/>
            <person name="Badis Y."/>
            <person name="Brodie J."/>
            <person name="Cao Y."/>
            <person name="Collen J."/>
            <person name="Dittami S.M."/>
            <person name="Gachon C.M."/>
            <person name="Green B.R."/>
            <person name="Karpowicz S."/>
            <person name="Kim J.W."/>
            <person name="Kudahl U."/>
            <person name="Lin S."/>
            <person name="Michel G."/>
            <person name="Mittag M."/>
            <person name="Olson B.J."/>
            <person name="Pangilinan J."/>
            <person name="Peng Y."/>
            <person name="Qiu H."/>
            <person name="Shu S."/>
            <person name="Singer J.T."/>
            <person name="Smith A.G."/>
            <person name="Sprecher B.N."/>
            <person name="Wagner V."/>
            <person name="Wang W."/>
            <person name="Wang Z.-Y."/>
            <person name="Yan J."/>
            <person name="Yarish C."/>
            <person name="Zoeuner-Riek S."/>
            <person name="Zhuang Y."/>
            <person name="Zou Y."/>
            <person name="Lindquist E.A."/>
            <person name="Grimwood J."/>
            <person name="Barry K."/>
            <person name="Rokhsar D.S."/>
            <person name="Schmutz J."/>
            <person name="Stiller J.W."/>
            <person name="Grossman A.R."/>
            <person name="Prochnik S.E."/>
        </authorList>
    </citation>
    <scope>NUCLEOTIDE SEQUENCE [LARGE SCALE GENOMIC DNA]</scope>
    <source>
        <strain evidence="2">4086291</strain>
    </source>
</reference>
<feature type="region of interest" description="Disordered" evidence="1">
    <location>
        <begin position="1"/>
        <end position="152"/>
    </location>
</feature>
<dbReference type="Proteomes" id="UP000218209">
    <property type="component" value="Unassembled WGS sequence"/>
</dbReference>
<evidence type="ECO:0000313" key="3">
    <source>
        <dbReference type="Proteomes" id="UP000218209"/>
    </source>
</evidence>
<feature type="compositionally biased region" description="Low complexity" evidence="1">
    <location>
        <begin position="48"/>
        <end position="64"/>
    </location>
</feature>
<keyword evidence="3" id="KW-1185">Reference proteome</keyword>
<accession>A0A1X6PIF2</accession>
<dbReference type="AlphaFoldDB" id="A0A1X6PIF2"/>
<dbReference type="EMBL" id="KV918771">
    <property type="protein sequence ID" value="OSX80610.1"/>
    <property type="molecule type" value="Genomic_DNA"/>
</dbReference>
<organism evidence="2 3">
    <name type="scientific">Porphyra umbilicalis</name>
    <name type="common">Purple laver</name>
    <name type="synonym">Red alga</name>
    <dbReference type="NCBI Taxonomy" id="2786"/>
    <lineage>
        <taxon>Eukaryota</taxon>
        <taxon>Rhodophyta</taxon>
        <taxon>Bangiophyceae</taxon>
        <taxon>Bangiales</taxon>
        <taxon>Bangiaceae</taxon>
        <taxon>Porphyra</taxon>
    </lineage>
</organism>
<name>A0A1X6PIF2_PORUM</name>
<sequence>MRRASEVLWCLPRAGPHPRRRLPPKPWAVADAATQGGRPPARAGGHQPPRTAAPRSGTRAAAPRAADRRRGAAPPPATSAAAGATPAPDRHRPSLPSSNGRLGERQGRRRHVRGNAGDRPLDSGGTLKEAAGGAVHRAAVAARRPPATDPPRMGWQIFIVACSRPRTGGPARADAPRARPAGE</sequence>
<feature type="compositionally biased region" description="Low complexity" evidence="1">
    <location>
        <begin position="130"/>
        <end position="145"/>
    </location>
</feature>
<evidence type="ECO:0000256" key="1">
    <source>
        <dbReference type="SAM" id="MobiDB-lite"/>
    </source>
</evidence>
<gene>
    <name evidence="2" type="ORF">BU14_0048s0025</name>
</gene>
<proteinExistence type="predicted"/>
<evidence type="ECO:0000313" key="2">
    <source>
        <dbReference type="EMBL" id="OSX80610.1"/>
    </source>
</evidence>
<feature type="compositionally biased region" description="Low complexity" evidence="1">
    <location>
        <begin position="78"/>
        <end position="87"/>
    </location>
</feature>
<protein>
    <submittedName>
        <fullName evidence="2">Uncharacterized protein</fullName>
    </submittedName>
</protein>